<dbReference type="OrthoDB" id="9794147at2"/>
<evidence type="ECO:0000313" key="4">
    <source>
        <dbReference type="Proteomes" id="UP000184462"/>
    </source>
</evidence>
<feature type="chain" id="PRO_5012047529" evidence="1">
    <location>
        <begin position="25"/>
        <end position="188"/>
    </location>
</feature>
<feature type="domain" description="Lipid/polyisoprenoid-binding YceI-like" evidence="2">
    <location>
        <begin position="26"/>
        <end position="187"/>
    </location>
</feature>
<protein>
    <submittedName>
        <fullName evidence="3">Polyisoprenoid-binding protein YceI</fullName>
    </submittedName>
</protein>
<feature type="signal peptide" evidence="1">
    <location>
        <begin position="1"/>
        <end position="24"/>
    </location>
</feature>
<reference evidence="3 4" key="1">
    <citation type="submission" date="2016-11" db="EMBL/GenBank/DDBJ databases">
        <authorList>
            <person name="Jaros S."/>
            <person name="Januszkiewicz K."/>
            <person name="Wedrychowicz H."/>
        </authorList>
    </citation>
    <scope>NUCLEOTIDE SEQUENCE [LARGE SCALE GENOMIC DNA]</scope>
    <source>
        <strain evidence="3 4">DSM 25661</strain>
    </source>
</reference>
<name>A0A1M4UNW5_9FLAO</name>
<dbReference type="AlphaFoldDB" id="A0A1M4UNW5"/>
<dbReference type="PANTHER" id="PTHR34406:SF1">
    <property type="entry name" value="PROTEIN YCEI"/>
    <property type="match status" value="1"/>
</dbReference>
<dbReference type="SMART" id="SM00867">
    <property type="entry name" value="YceI"/>
    <property type="match status" value="1"/>
</dbReference>
<dbReference type="Gene3D" id="2.40.128.110">
    <property type="entry name" value="Lipid/polyisoprenoid-binding, YceI-like"/>
    <property type="match status" value="1"/>
</dbReference>
<keyword evidence="1" id="KW-0732">Signal</keyword>
<dbReference type="Pfam" id="PF04264">
    <property type="entry name" value="YceI"/>
    <property type="match status" value="1"/>
</dbReference>
<keyword evidence="4" id="KW-1185">Reference proteome</keyword>
<dbReference type="Proteomes" id="UP000184462">
    <property type="component" value="Unassembled WGS sequence"/>
</dbReference>
<dbReference type="InterPro" id="IPR007372">
    <property type="entry name" value="Lipid/polyisoprenoid-bd_YceI"/>
</dbReference>
<dbReference type="InterPro" id="IPR036761">
    <property type="entry name" value="TTHA0802/YceI-like_sf"/>
</dbReference>
<accession>A0A1M4UNW5</accession>
<dbReference type="RefSeq" id="WP_073192486.1">
    <property type="nucleotide sequence ID" value="NZ_FQTW01000003.1"/>
</dbReference>
<dbReference type="EMBL" id="FQTW01000003">
    <property type="protein sequence ID" value="SHE58348.1"/>
    <property type="molecule type" value="Genomic_DNA"/>
</dbReference>
<evidence type="ECO:0000259" key="2">
    <source>
        <dbReference type="SMART" id="SM00867"/>
    </source>
</evidence>
<organism evidence="3 4">
    <name type="scientific">Psychroflexus salarius</name>
    <dbReference type="NCBI Taxonomy" id="1155689"/>
    <lineage>
        <taxon>Bacteria</taxon>
        <taxon>Pseudomonadati</taxon>
        <taxon>Bacteroidota</taxon>
        <taxon>Flavobacteriia</taxon>
        <taxon>Flavobacteriales</taxon>
        <taxon>Flavobacteriaceae</taxon>
        <taxon>Psychroflexus</taxon>
    </lineage>
</organism>
<proteinExistence type="predicted"/>
<evidence type="ECO:0000256" key="1">
    <source>
        <dbReference type="SAM" id="SignalP"/>
    </source>
</evidence>
<gene>
    <name evidence="3" type="ORF">SAMN05444278_10331</name>
</gene>
<dbReference type="STRING" id="1155689.SAMN05444278_10331"/>
<dbReference type="SUPFAM" id="SSF101874">
    <property type="entry name" value="YceI-like"/>
    <property type="match status" value="1"/>
</dbReference>
<sequence>MRISILKLSFLSFLFLASIGLSQAQSFKANVEHSHVIVEGTSNIHDWEIEVEDLVSQLQLVNANQDELSVQSIVFKVPVKSMKSGKGGMDKNTYKALDADDYKFINFKSTSIQKSAGTYVAVGNLTIAGTTKKVEIPFEISKTNNQIKLSSTYKINMLDYNIDPPKALFGTITTGENVTVMTNLTYNN</sequence>
<evidence type="ECO:0000313" key="3">
    <source>
        <dbReference type="EMBL" id="SHE58348.1"/>
    </source>
</evidence>
<dbReference type="PANTHER" id="PTHR34406">
    <property type="entry name" value="PROTEIN YCEI"/>
    <property type="match status" value="1"/>
</dbReference>